<dbReference type="OrthoDB" id="5240387at2"/>
<dbReference type="EC" id="5.6.2.4" evidence="13"/>
<evidence type="ECO:0000256" key="6">
    <source>
        <dbReference type="ARBA" id="ARBA00022806"/>
    </source>
</evidence>
<keyword evidence="2" id="KW-0540">Nuclease</keyword>
<dbReference type="GO" id="GO:0003677">
    <property type="term" value="F:DNA binding"/>
    <property type="evidence" value="ECO:0007669"/>
    <property type="project" value="UniProtKB-KW"/>
</dbReference>
<evidence type="ECO:0000256" key="9">
    <source>
        <dbReference type="ARBA" id="ARBA00023125"/>
    </source>
</evidence>
<evidence type="ECO:0000313" key="20">
    <source>
        <dbReference type="Proteomes" id="UP000269542"/>
    </source>
</evidence>
<comment type="similarity">
    <text evidence="1">Belongs to the helicase family. UvrD subfamily.</text>
</comment>
<reference evidence="19 20" key="1">
    <citation type="submission" date="2018-12" db="EMBL/GenBank/DDBJ databases">
        <authorList>
            <consortium name="Pathogen Informatics"/>
        </authorList>
    </citation>
    <scope>NUCLEOTIDE SEQUENCE [LARGE SCALE GENOMIC DNA]</scope>
    <source>
        <strain evidence="19 20">NCTC13354</strain>
    </source>
</reference>
<evidence type="ECO:0000256" key="13">
    <source>
        <dbReference type="ARBA" id="ARBA00034808"/>
    </source>
</evidence>
<evidence type="ECO:0000259" key="18">
    <source>
        <dbReference type="PROSITE" id="PS51217"/>
    </source>
</evidence>
<dbReference type="InterPro" id="IPR014016">
    <property type="entry name" value="UvrD-like_ATP-bd"/>
</dbReference>
<dbReference type="Pfam" id="PF00580">
    <property type="entry name" value="UvrD-helicase"/>
    <property type="match status" value="1"/>
</dbReference>
<proteinExistence type="inferred from homology"/>
<dbReference type="PANTHER" id="PTHR11070">
    <property type="entry name" value="UVRD / RECB / PCRA DNA HELICASE FAMILY MEMBER"/>
    <property type="match status" value="1"/>
</dbReference>
<evidence type="ECO:0000256" key="1">
    <source>
        <dbReference type="ARBA" id="ARBA00009922"/>
    </source>
</evidence>
<dbReference type="SMART" id="SM00382">
    <property type="entry name" value="AAA"/>
    <property type="match status" value="1"/>
</dbReference>
<dbReference type="Gene3D" id="3.40.50.300">
    <property type="entry name" value="P-loop containing nucleotide triphosphate hydrolases"/>
    <property type="match status" value="2"/>
</dbReference>
<dbReference type="Gene3D" id="1.10.10.160">
    <property type="match status" value="1"/>
</dbReference>
<evidence type="ECO:0000256" key="15">
    <source>
        <dbReference type="PROSITE-ProRule" id="PRU00560"/>
    </source>
</evidence>
<dbReference type="InterPro" id="IPR027417">
    <property type="entry name" value="P-loop_NTPase"/>
</dbReference>
<feature type="region of interest" description="Disordered" evidence="16">
    <location>
        <begin position="351"/>
        <end position="380"/>
    </location>
</feature>
<keyword evidence="3 15" id="KW-0547">Nucleotide-binding</keyword>
<dbReference type="RefSeq" id="WP_126416998.1">
    <property type="nucleotide sequence ID" value="NZ_LR134476.1"/>
</dbReference>
<comment type="catalytic activity">
    <reaction evidence="14">
        <text>ATP + H2O = ADP + phosphate + H(+)</text>
        <dbReference type="Rhea" id="RHEA:13065"/>
        <dbReference type="ChEBI" id="CHEBI:15377"/>
        <dbReference type="ChEBI" id="CHEBI:15378"/>
        <dbReference type="ChEBI" id="CHEBI:30616"/>
        <dbReference type="ChEBI" id="CHEBI:43474"/>
        <dbReference type="ChEBI" id="CHEBI:456216"/>
        <dbReference type="EC" id="5.6.2.4"/>
    </reaction>
</comment>
<dbReference type="PROSITE" id="PS51198">
    <property type="entry name" value="UVRD_HELICASE_ATP_BIND"/>
    <property type="match status" value="1"/>
</dbReference>
<evidence type="ECO:0000256" key="10">
    <source>
        <dbReference type="ARBA" id="ARBA00023204"/>
    </source>
</evidence>
<evidence type="ECO:0000256" key="5">
    <source>
        <dbReference type="ARBA" id="ARBA00022801"/>
    </source>
</evidence>
<feature type="domain" description="UvrD-like helicase C-terminal" evidence="18">
    <location>
        <begin position="349"/>
        <end position="657"/>
    </location>
</feature>
<evidence type="ECO:0000256" key="7">
    <source>
        <dbReference type="ARBA" id="ARBA00022839"/>
    </source>
</evidence>
<dbReference type="Gene3D" id="3.90.320.10">
    <property type="match status" value="1"/>
</dbReference>
<evidence type="ECO:0000256" key="14">
    <source>
        <dbReference type="ARBA" id="ARBA00048988"/>
    </source>
</evidence>
<name>A0A3S4V7Y4_9ACTO</name>
<evidence type="ECO:0000256" key="11">
    <source>
        <dbReference type="ARBA" id="ARBA00023235"/>
    </source>
</evidence>
<evidence type="ECO:0000259" key="17">
    <source>
        <dbReference type="PROSITE" id="PS51198"/>
    </source>
</evidence>
<dbReference type="InterPro" id="IPR000212">
    <property type="entry name" value="DNA_helicase_UvrD/REP"/>
</dbReference>
<feature type="binding site" evidence="15">
    <location>
        <begin position="33"/>
        <end position="40"/>
    </location>
    <ligand>
        <name>ATP</name>
        <dbReference type="ChEBI" id="CHEBI:30616"/>
    </ligand>
</feature>
<dbReference type="KEGG" id="tbw:NCTC13354_01677"/>
<dbReference type="InterPro" id="IPR013986">
    <property type="entry name" value="DExx_box_DNA_helicase_dom_sf"/>
</dbReference>
<keyword evidence="5 15" id="KW-0378">Hydrolase</keyword>
<dbReference type="AlphaFoldDB" id="A0A3S4V7Y4"/>
<protein>
    <recommendedName>
        <fullName evidence="13">DNA 3'-5' helicase</fullName>
        <ecNumber evidence="13">5.6.2.4</ecNumber>
    </recommendedName>
</protein>
<accession>A0A3S4V7Y4</accession>
<evidence type="ECO:0000256" key="12">
    <source>
        <dbReference type="ARBA" id="ARBA00034617"/>
    </source>
</evidence>
<dbReference type="PROSITE" id="PS51217">
    <property type="entry name" value="UVRD_HELICASE_CTER"/>
    <property type="match status" value="1"/>
</dbReference>
<evidence type="ECO:0000313" key="19">
    <source>
        <dbReference type="EMBL" id="VEI13951.1"/>
    </source>
</evidence>
<feature type="domain" description="UvrD-like helicase ATP-binding" evidence="17">
    <location>
        <begin position="12"/>
        <end position="326"/>
    </location>
</feature>
<keyword evidence="8 15" id="KW-0067">ATP-binding</keyword>
<evidence type="ECO:0000256" key="4">
    <source>
        <dbReference type="ARBA" id="ARBA00022763"/>
    </source>
</evidence>
<keyword evidence="6 15" id="KW-0347">Helicase</keyword>
<feature type="compositionally biased region" description="Basic and acidic residues" evidence="16">
    <location>
        <begin position="357"/>
        <end position="380"/>
    </location>
</feature>
<dbReference type="InterPro" id="IPR003593">
    <property type="entry name" value="AAA+_ATPase"/>
</dbReference>
<evidence type="ECO:0000256" key="3">
    <source>
        <dbReference type="ARBA" id="ARBA00022741"/>
    </source>
</evidence>
<dbReference type="PANTHER" id="PTHR11070:SF59">
    <property type="entry name" value="DNA 3'-5' HELICASE"/>
    <property type="match status" value="1"/>
</dbReference>
<dbReference type="GO" id="GO:0005524">
    <property type="term" value="F:ATP binding"/>
    <property type="evidence" value="ECO:0007669"/>
    <property type="project" value="UniProtKB-UniRule"/>
</dbReference>
<evidence type="ECO:0000256" key="8">
    <source>
        <dbReference type="ARBA" id="ARBA00022840"/>
    </source>
</evidence>
<dbReference type="GO" id="GO:0043138">
    <property type="term" value="F:3'-5' DNA helicase activity"/>
    <property type="evidence" value="ECO:0007669"/>
    <property type="project" value="UniProtKB-EC"/>
</dbReference>
<keyword evidence="11" id="KW-0413">Isomerase</keyword>
<keyword evidence="4" id="KW-0227">DNA damage</keyword>
<dbReference type="Pfam" id="PF12705">
    <property type="entry name" value="PDDEXK_1"/>
    <property type="match status" value="1"/>
</dbReference>
<dbReference type="EMBL" id="LR134476">
    <property type="protein sequence ID" value="VEI13951.1"/>
    <property type="molecule type" value="Genomic_DNA"/>
</dbReference>
<dbReference type="Proteomes" id="UP000269542">
    <property type="component" value="Chromosome"/>
</dbReference>
<gene>
    <name evidence="19" type="ORF">NCTC13354_01677</name>
</gene>
<keyword evidence="10" id="KW-0234">DNA repair</keyword>
<dbReference type="SUPFAM" id="SSF52540">
    <property type="entry name" value="P-loop containing nucleoside triphosphate hydrolases"/>
    <property type="match status" value="1"/>
</dbReference>
<dbReference type="GO" id="GO:0033202">
    <property type="term" value="C:DNA helicase complex"/>
    <property type="evidence" value="ECO:0007669"/>
    <property type="project" value="TreeGrafter"/>
</dbReference>
<evidence type="ECO:0000256" key="2">
    <source>
        <dbReference type="ARBA" id="ARBA00022722"/>
    </source>
</evidence>
<sequence length="1071" mass="114612">MRMQTFEWNPQQQAVLDVVTGRGAVPVAASVTGAPGSGKTALALAAVERIISENPEHSVALLSPDRRAAADLRNSLSQLLGYLPGNVQVQSITGFAFAIVSAYAQYVGRRPPELLSGPDQDAALKEYFDLIIAGQVPGTLPTWGDDDAVVQLPAYRAEFRDLLTRAAELGLGGDDLAAMGARHGEPVWEAGAQLLDGYEKTLALLAGSGHQNPDVIDHSRLIALAASHLRGWEGAQVSAEGALNMARPHWDWVIVDDVHNATLAVRELLAATQEAGSSIVTFGDPDVAVHGFRGGIAQLPALLRRDKNSGGIGAAPLQLSTRYRGGGQLGELVKKITGAIRTGGAGKHRAGLFAADEPGKPTRERADKGTGRNKGAERRDAAQSAAVAEFGVYLRAFANEDEEIAYVATKMRRLHLLEGVPYSRMALISRSSWAHADIRRSLIRYGVPVQAIFTDQPLREQRAVAALIELVNIALADPAHVDSQRVADVLTGPLIGITPLELRRLQRELRGWEIDAGGVRTDAELLADILTGGEVAMNVPEFARLHELLTAIKAKAEAGALGEEVMWTAWQGAGVADRWRAQALAGGIAGDGANEDLDTVISLFRIAQRQADRNPANASIHALLSVLESQDVAEDTIARFGAGGDEVTLCTPSSSIGRTWDYVAVVGINEGSWPNTRLRNPLTKVPKLVNIVVRSAMAGRDVEPDQSVSDVLDDELRMFLQAVTRAEREVWLTCQMSDTVRPSRFMTWLDPELELSSANAATFDANGLIGELRQAMASGHERAALAASQVLDALVAAGIADADPATWADQLEPSSREPVYTGNTTMSPSKVEGMLECPLRAFLDSAGARSTDDTRLLDLGTLIHSLAEEFPSGPRTAVMKAFHHKVAALDLGTGLDGHRARQRAEGMARKLGDYLEATDCVVVAEQYASEQLTNDAGQQVTTNARLDRLEMRDGQALVVDFKTGKNPVTKAQAADHAQLKVYQWLVNKGAIAGLDGAKGAKLVFVGTKRDNAEERSQAALSEEAMGEVENMIIAADQAQRGPGFAAIPNQNCRTCAYSKICPAIGNERVFS</sequence>
<dbReference type="Gene3D" id="1.10.486.10">
    <property type="entry name" value="PCRA, domain 4"/>
    <property type="match status" value="1"/>
</dbReference>
<dbReference type="GO" id="GO:0004527">
    <property type="term" value="F:exonuclease activity"/>
    <property type="evidence" value="ECO:0007669"/>
    <property type="project" value="UniProtKB-KW"/>
</dbReference>
<dbReference type="InterPro" id="IPR014017">
    <property type="entry name" value="DNA_helicase_UvrD-like_C"/>
</dbReference>
<dbReference type="InterPro" id="IPR038726">
    <property type="entry name" value="PDDEXK_AddAB-type"/>
</dbReference>
<dbReference type="GO" id="GO:0000725">
    <property type="term" value="P:recombinational repair"/>
    <property type="evidence" value="ECO:0007669"/>
    <property type="project" value="TreeGrafter"/>
</dbReference>
<evidence type="ECO:0000256" key="16">
    <source>
        <dbReference type="SAM" id="MobiDB-lite"/>
    </source>
</evidence>
<organism evidence="19 20">
    <name type="scientific">Trueperella bialowiezensis</name>
    <dbReference type="NCBI Taxonomy" id="312285"/>
    <lineage>
        <taxon>Bacteria</taxon>
        <taxon>Bacillati</taxon>
        <taxon>Actinomycetota</taxon>
        <taxon>Actinomycetes</taxon>
        <taxon>Actinomycetales</taxon>
        <taxon>Actinomycetaceae</taxon>
        <taxon>Trueperella</taxon>
    </lineage>
</organism>
<keyword evidence="9" id="KW-0238">DNA-binding</keyword>
<dbReference type="InterPro" id="IPR011604">
    <property type="entry name" value="PDDEXK-like_dom_sf"/>
</dbReference>
<keyword evidence="20" id="KW-1185">Reference proteome</keyword>
<dbReference type="GO" id="GO:0005829">
    <property type="term" value="C:cytosol"/>
    <property type="evidence" value="ECO:0007669"/>
    <property type="project" value="TreeGrafter"/>
</dbReference>
<comment type="catalytic activity">
    <reaction evidence="12">
        <text>Couples ATP hydrolysis with the unwinding of duplex DNA by translocating in the 3'-5' direction.</text>
        <dbReference type="EC" id="5.6.2.4"/>
    </reaction>
</comment>
<keyword evidence="7" id="KW-0269">Exonuclease</keyword>